<reference evidence="1" key="2">
    <citation type="submission" date="2013-05" db="EMBL/GenBank/DDBJ databases">
        <title>The genome and transcriptome of Haemonchus contortus: a key model parasite for drug and vaccine discovery.</title>
        <authorList>
            <person name="Laing R."/>
            <person name="Kikuchi T."/>
            <person name="Martinelli A."/>
            <person name="Tsai I.J."/>
            <person name="Beech R.N."/>
            <person name="Redman E."/>
            <person name="Holroyd N."/>
            <person name="Bartley D.J."/>
            <person name="Beasley H."/>
            <person name="Britton C."/>
            <person name="Curran D."/>
            <person name="Devaney E."/>
            <person name="Gilabert A."/>
            <person name="Jackson F."/>
            <person name="Hunt M."/>
            <person name="Johnston S."/>
            <person name="Kryukov I."/>
            <person name="Li K."/>
            <person name="Morrison A.A."/>
            <person name="Reid A.J."/>
            <person name="Sargison N."/>
            <person name="Saunders G."/>
            <person name="Wasmuth J.D."/>
            <person name="Wolstenholme A."/>
            <person name="Berriman M."/>
            <person name="Gilleard J.S."/>
            <person name="Cotton J.A."/>
        </authorList>
    </citation>
    <scope>NUCLEOTIDE SEQUENCE [LARGE SCALE GENOMIC DNA]</scope>
    <source>
        <strain evidence="1">ISE/inbred ISE</strain>
    </source>
</reference>
<evidence type="ECO:0000313" key="1">
    <source>
        <dbReference type="EMBL" id="CDL93882.1"/>
    </source>
</evidence>
<comment type="caution">
    <text evidence="1">The sequence shown here is derived from an EMBL/GenBank/DDBJ whole genome shotgun (WGS) entry which is preliminary data.</text>
</comment>
<dbReference type="EMBL" id="CAVP010053204">
    <property type="protein sequence ID" value="CDL93882.1"/>
    <property type="molecule type" value="Genomic_DNA"/>
</dbReference>
<sequence length="84" mass="9557">MSFANWDHVKMAQSRGGCLKMCVDFPECTYVGMKKSNAEYQCTLFYYNANPPGGFILDTTLTFYRLQRNVSRVGCPLAKDVFPL</sequence>
<reference evidence="1" key="1">
    <citation type="submission" date="2013-03" db="EMBL/GenBank/DDBJ databases">
        <authorList>
            <person name="Aslett M."/>
        </authorList>
    </citation>
    <scope>NUCLEOTIDE SEQUENCE [LARGE SCALE GENOMIC DNA]</scope>
    <source>
        <strain evidence="1">ISE/inbred ISE</strain>
    </source>
</reference>
<evidence type="ECO:0008006" key="2">
    <source>
        <dbReference type="Google" id="ProtNLM"/>
    </source>
</evidence>
<organism evidence="1">
    <name type="scientific">Haemonchus contortus</name>
    <name type="common">Barber pole worm</name>
    <dbReference type="NCBI Taxonomy" id="6289"/>
    <lineage>
        <taxon>Eukaryota</taxon>
        <taxon>Metazoa</taxon>
        <taxon>Ecdysozoa</taxon>
        <taxon>Nematoda</taxon>
        <taxon>Chromadorea</taxon>
        <taxon>Rhabditida</taxon>
        <taxon>Rhabditina</taxon>
        <taxon>Rhabditomorpha</taxon>
        <taxon>Strongyloidea</taxon>
        <taxon>Trichostrongylidae</taxon>
        <taxon>Haemonchus</taxon>
    </lineage>
</organism>
<gene>
    <name evidence="1" type="ORF">HCOI_00344100</name>
</gene>
<protein>
    <recommendedName>
        <fullName evidence="2">Apple domain-containing protein</fullName>
    </recommendedName>
</protein>
<proteinExistence type="predicted"/>
<name>W6NNI1_HAECO</name>
<accession>W6NNI1</accession>
<dbReference type="AlphaFoldDB" id="W6NNI1"/>